<dbReference type="GO" id="GO:0009279">
    <property type="term" value="C:cell outer membrane"/>
    <property type="evidence" value="ECO:0007669"/>
    <property type="project" value="UniProtKB-SubCell"/>
</dbReference>
<name>A0A7S9HCV2_9ALTE</name>
<keyword evidence="6 15" id="KW-0732">Signal</keyword>
<evidence type="ECO:0000313" key="19">
    <source>
        <dbReference type="Proteomes" id="UP000595095"/>
    </source>
</evidence>
<evidence type="ECO:0000256" key="5">
    <source>
        <dbReference type="ARBA" id="ARBA00022692"/>
    </source>
</evidence>
<evidence type="ECO:0000256" key="3">
    <source>
        <dbReference type="ARBA" id="ARBA00022452"/>
    </source>
</evidence>
<dbReference type="PROSITE" id="PS52016">
    <property type="entry name" value="TONB_DEPENDENT_REC_3"/>
    <property type="match status" value="1"/>
</dbReference>
<evidence type="ECO:0000313" key="18">
    <source>
        <dbReference type="EMBL" id="QPG04876.1"/>
    </source>
</evidence>
<keyword evidence="2 12" id="KW-0813">Transport</keyword>
<protein>
    <submittedName>
        <fullName evidence="18">TonB-dependent receptor</fullName>
    </submittedName>
</protein>
<dbReference type="Pfam" id="PF07715">
    <property type="entry name" value="Plug"/>
    <property type="match status" value="1"/>
</dbReference>
<keyword evidence="9 14" id="KW-0798">TonB box</keyword>
<evidence type="ECO:0000256" key="6">
    <source>
        <dbReference type="ARBA" id="ARBA00022729"/>
    </source>
</evidence>
<comment type="subcellular location">
    <subcellularLocation>
        <location evidence="1 12">Cell outer membrane</location>
        <topology evidence="1 12">Multi-pass membrane protein</topology>
    </subcellularLocation>
</comment>
<dbReference type="InterPro" id="IPR039426">
    <property type="entry name" value="TonB-dep_rcpt-like"/>
</dbReference>
<evidence type="ECO:0000256" key="15">
    <source>
        <dbReference type="SAM" id="SignalP"/>
    </source>
</evidence>
<keyword evidence="19" id="KW-1185">Reference proteome</keyword>
<evidence type="ECO:0000256" key="14">
    <source>
        <dbReference type="RuleBase" id="RU003357"/>
    </source>
</evidence>
<feature type="short sequence motif" description="TonB C-terminal box" evidence="13">
    <location>
        <begin position="671"/>
        <end position="688"/>
    </location>
</feature>
<evidence type="ECO:0000256" key="2">
    <source>
        <dbReference type="ARBA" id="ARBA00022448"/>
    </source>
</evidence>
<dbReference type="InterPro" id="IPR012910">
    <property type="entry name" value="Plug_dom"/>
</dbReference>
<dbReference type="RefSeq" id="WP_195809968.1">
    <property type="nucleotide sequence ID" value="NZ_CP064795.1"/>
</dbReference>
<dbReference type="InterPro" id="IPR010917">
    <property type="entry name" value="TonB_rcpt_CS"/>
</dbReference>
<dbReference type="InterPro" id="IPR000531">
    <property type="entry name" value="Beta-barrel_TonB"/>
</dbReference>
<dbReference type="Pfam" id="PF00593">
    <property type="entry name" value="TonB_dep_Rec_b-barrel"/>
    <property type="match status" value="1"/>
</dbReference>
<keyword evidence="11 12" id="KW-0998">Cell outer membrane</keyword>
<feature type="chain" id="PRO_5032492664" evidence="15">
    <location>
        <begin position="21"/>
        <end position="688"/>
    </location>
</feature>
<feature type="signal peptide" evidence="15">
    <location>
        <begin position="1"/>
        <end position="20"/>
    </location>
</feature>
<evidence type="ECO:0000256" key="7">
    <source>
        <dbReference type="ARBA" id="ARBA00023004"/>
    </source>
</evidence>
<keyword evidence="4" id="KW-0410">Iron transport</keyword>
<evidence type="ECO:0000256" key="8">
    <source>
        <dbReference type="ARBA" id="ARBA00023065"/>
    </source>
</evidence>
<comment type="similarity">
    <text evidence="12 14">Belongs to the TonB-dependent receptor family.</text>
</comment>
<dbReference type="EMBL" id="CP064795">
    <property type="protein sequence ID" value="QPG04876.1"/>
    <property type="molecule type" value="Genomic_DNA"/>
</dbReference>
<keyword evidence="10 12" id="KW-0472">Membrane</keyword>
<keyword evidence="5 12" id="KW-0812">Transmembrane</keyword>
<evidence type="ECO:0000259" key="16">
    <source>
        <dbReference type="Pfam" id="PF00593"/>
    </source>
</evidence>
<dbReference type="PANTHER" id="PTHR32552">
    <property type="entry name" value="FERRICHROME IRON RECEPTOR-RELATED"/>
    <property type="match status" value="1"/>
</dbReference>
<dbReference type="PROSITE" id="PS01156">
    <property type="entry name" value="TONB_DEPENDENT_REC_2"/>
    <property type="match status" value="1"/>
</dbReference>
<organism evidence="18 19">
    <name type="scientific">Salinimonas marina</name>
    <dbReference type="NCBI Taxonomy" id="2785918"/>
    <lineage>
        <taxon>Bacteria</taxon>
        <taxon>Pseudomonadati</taxon>
        <taxon>Pseudomonadota</taxon>
        <taxon>Gammaproteobacteria</taxon>
        <taxon>Alteromonadales</taxon>
        <taxon>Alteromonadaceae</taxon>
        <taxon>Alteromonas/Salinimonas group</taxon>
        <taxon>Salinimonas</taxon>
    </lineage>
</organism>
<sequence length="688" mass="77656">MKKNPVLIALLSCAPFTAIANSDPNNVETIVVTSDFRQATLDQLSASATIMDAQRVQSRQAEYLDDVLNVAPNVNFAAGASRGRFVQIRGIGERSQFSEPLNPSVSFLVDDFDFSGLGATGVLFDTRQVEVFRGPQSTLFGTGALAGAIKIVSAQPTEDQTSHLQLRAGNNNSYRIEGATGSALSDTVRYRVSGVHNRSDGFVENRFLNSDDTNNIDETASRLALQWDLDRNSILDLNYRWYDIDNGYDAFSLDNNRQSVADEPGYDTQQTHGLSAKLTRNFNAGQLTMLLTHASHNLAYGYDEDWTYPEFHPGTYRSFDAYFRQIDTQTAELRFTSSATTRLFNDSTSWTLGAHFKGTEEALRRQYTYAGSDFLSEYTPTTTAVYGETQSQLLADLVLIFGVRLENYEFDYADSQGLQQNHDTDMVGGKLALQYTAGDKLWYGSVSRGFKGAGINPAQRVSEDKRIFDEEYSWNYEVGVKGPFIVPQLTVRAALFYMRRDNTQVNDFDVVIRADSTPDFIDIIDNADLGTNQGAELEASWQVTSNWALQGSLGYLDARFEQYTNAKGEFVEEQRQAQAPRWTANLFSELWLTSVLSWRVETDFKDRYRFSDGHDVMSPSATVFNTQLHYEQERWSTTVWVNNLFDKTYYVRGFGGFSNDPRDNYAFDEPYYQLADGRQFGVTFNYQF</sequence>
<dbReference type="SUPFAM" id="SSF56935">
    <property type="entry name" value="Porins"/>
    <property type="match status" value="1"/>
</dbReference>
<keyword evidence="8" id="KW-0406">Ion transport</keyword>
<evidence type="ECO:0000256" key="1">
    <source>
        <dbReference type="ARBA" id="ARBA00004571"/>
    </source>
</evidence>
<feature type="domain" description="TonB-dependent receptor plug" evidence="17">
    <location>
        <begin position="43"/>
        <end position="148"/>
    </location>
</feature>
<dbReference type="Proteomes" id="UP000595095">
    <property type="component" value="Chromosome"/>
</dbReference>
<evidence type="ECO:0000259" key="17">
    <source>
        <dbReference type="Pfam" id="PF07715"/>
    </source>
</evidence>
<dbReference type="KEGG" id="smaa:IT774_11960"/>
<dbReference type="Gene3D" id="2.40.170.20">
    <property type="entry name" value="TonB-dependent receptor, beta-barrel domain"/>
    <property type="match status" value="1"/>
</dbReference>
<dbReference type="AlphaFoldDB" id="A0A7S9HCV2"/>
<proteinExistence type="inferred from homology"/>
<evidence type="ECO:0000256" key="11">
    <source>
        <dbReference type="ARBA" id="ARBA00023237"/>
    </source>
</evidence>
<dbReference type="PANTHER" id="PTHR32552:SF81">
    <property type="entry name" value="TONB-DEPENDENT OUTER MEMBRANE RECEPTOR"/>
    <property type="match status" value="1"/>
</dbReference>
<accession>A0A7S9HCV2</accession>
<feature type="domain" description="TonB-dependent receptor-like beta-barrel" evidence="16">
    <location>
        <begin position="227"/>
        <end position="644"/>
    </location>
</feature>
<gene>
    <name evidence="18" type="ORF">IT774_11960</name>
</gene>
<evidence type="ECO:0000256" key="13">
    <source>
        <dbReference type="PROSITE-ProRule" id="PRU10144"/>
    </source>
</evidence>
<evidence type="ECO:0000256" key="4">
    <source>
        <dbReference type="ARBA" id="ARBA00022496"/>
    </source>
</evidence>
<evidence type="ECO:0000256" key="12">
    <source>
        <dbReference type="PROSITE-ProRule" id="PRU01360"/>
    </source>
</evidence>
<reference evidence="18 19" key="1">
    <citation type="submission" date="2020-11" db="EMBL/GenBank/DDBJ databases">
        <title>Complete genome sequence for Salinimonas sp. strain G2-b.</title>
        <authorList>
            <person name="Park S.-J."/>
        </authorList>
    </citation>
    <scope>NUCLEOTIDE SEQUENCE [LARGE SCALE GENOMIC DNA]</scope>
    <source>
        <strain evidence="18 19">G2-b</strain>
    </source>
</reference>
<evidence type="ECO:0000256" key="10">
    <source>
        <dbReference type="ARBA" id="ARBA00023136"/>
    </source>
</evidence>
<evidence type="ECO:0000256" key="9">
    <source>
        <dbReference type="ARBA" id="ARBA00023077"/>
    </source>
</evidence>
<dbReference type="InterPro" id="IPR036942">
    <property type="entry name" value="Beta-barrel_TonB_sf"/>
</dbReference>
<keyword evidence="18" id="KW-0675">Receptor</keyword>
<keyword evidence="3 12" id="KW-1134">Transmembrane beta strand</keyword>
<dbReference type="GO" id="GO:0006826">
    <property type="term" value="P:iron ion transport"/>
    <property type="evidence" value="ECO:0007669"/>
    <property type="project" value="UniProtKB-KW"/>
</dbReference>
<keyword evidence="7" id="KW-0408">Iron</keyword>